<proteinExistence type="predicted"/>
<keyword evidence="3" id="KW-1185">Reference proteome</keyword>
<gene>
    <name evidence="2" type="ORF">DES49_2410</name>
</gene>
<dbReference type="EMBL" id="SOAX01000005">
    <property type="protein sequence ID" value="TDT39483.1"/>
    <property type="molecule type" value="Genomic_DNA"/>
</dbReference>
<keyword evidence="2" id="KW-0808">Transferase</keyword>
<name>A0A4R7JQL6_9GAMM</name>
<evidence type="ECO:0000313" key="3">
    <source>
        <dbReference type="Proteomes" id="UP000295830"/>
    </source>
</evidence>
<dbReference type="SUPFAM" id="SSF55729">
    <property type="entry name" value="Acyl-CoA N-acyltransferases (Nat)"/>
    <property type="match status" value="1"/>
</dbReference>
<feature type="domain" description="BioF2-like acetyltransferase" evidence="1">
    <location>
        <begin position="157"/>
        <end position="300"/>
    </location>
</feature>
<comment type="caution">
    <text evidence="2">The sequence shown here is derived from an EMBL/GenBank/DDBJ whole genome shotgun (WGS) entry which is preliminary data.</text>
</comment>
<dbReference type="Pfam" id="PF13480">
    <property type="entry name" value="Acetyltransf_6"/>
    <property type="match status" value="1"/>
</dbReference>
<protein>
    <submittedName>
        <fullName evidence="2">CelD/BcsL family acetyltransferase involved in cellulose biosynthesis</fullName>
    </submittedName>
</protein>
<dbReference type="RefSeq" id="WP_133736649.1">
    <property type="nucleotide sequence ID" value="NZ_SOAX01000005.1"/>
</dbReference>
<dbReference type="Proteomes" id="UP000295830">
    <property type="component" value="Unassembled WGS sequence"/>
</dbReference>
<reference evidence="2 3" key="1">
    <citation type="submission" date="2019-03" db="EMBL/GenBank/DDBJ databases">
        <title>Genomic Encyclopedia of Type Strains, Phase IV (KMG-IV): sequencing the most valuable type-strain genomes for metagenomic binning, comparative biology and taxonomic classification.</title>
        <authorList>
            <person name="Goeker M."/>
        </authorList>
    </citation>
    <scope>NUCLEOTIDE SEQUENCE [LARGE SCALE GENOMIC DNA]</scope>
    <source>
        <strain evidence="2 3">DSM 15505</strain>
    </source>
</reference>
<sequence>MNYPGESIVLHLNNSPFSTRAWRENWWKEWGSDIEGQRVVGERSCESIFYLHRYQWRYLPIKSLQFIGTGDRCLSTPRAEYLALPSDANVGLLDSLFEVEWTEAVFRDLVAGQESYELLLFWARTREMYLRTIHTDSAYQISLKGDFSGYLSRLGPNTRLKLYNRRKRLTSMGSVREELWSVAPFLELLNQFHSKRWGTPCFNSRSLRFQRRFLADIVQEGGRPELRVLMVNGEPVSGLYNLVLGGCVYNIQSGFLENYGKDIALGTLHLGYALEDAFACQGPAWFDLLAGQGKNTDYKRHLATHETPLVSLMIVRHPFYRFMYRMLDWWKSFRF</sequence>
<dbReference type="InterPro" id="IPR016181">
    <property type="entry name" value="Acyl_CoA_acyltransferase"/>
</dbReference>
<dbReference type="InterPro" id="IPR038740">
    <property type="entry name" value="BioF2-like_GNAT_dom"/>
</dbReference>
<organism evidence="2 3">
    <name type="scientific">Halospina denitrificans</name>
    <dbReference type="NCBI Taxonomy" id="332522"/>
    <lineage>
        <taxon>Bacteria</taxon>
        <taxon>Pseudomonadati</taxon>
        <taxon>Pseudomonadota</taxon>
        <taxon>Gammaproteobacteria</taxon>
        <taxon>Halospina</taxon>
    </lineage>
</organism>
<dbReference type="OrthoDB" id="9808976at2"/>
<evidence type="ECO:0000313" key="2">
    <source>
        <dbReference type="EMBL" id="TDT39483.1"/>
    </source>
</evidence>
<dbReference type="AlphaFoldDB" id="A0A4R7JQL6"/>
<evidence type="ECO:0000259" key="1">
    <source>
        <dbReference type="Pfam" id="PF13480"/>
    </source>
</evidence>
<dbReference type="GO" id="GO:0016740">
    <property type="term" value="F:transferase activity"/>
    <property type="evidence" value="ECO:0007669"/>
    <property type="project" value="UniProtKB-KW"/>
</dbReference>
<accession>A0A4R7JQL6</accession>